<dbReference type="GO" id="GO:0006631">
    <property type="term" value="P:fatty acid metabolic process"/>
    <property type="evidence" value="ECO:0007669"/>
    <property type="project" value="TreeGrafter"/>
</dbReference>
<reference evidence="3" key="1">
    <citation type="journal article" date="2011" name="PLoS ONE">
        <title>Genome of a low-salinity ammonia-oxidizing archaeon determined by single-cell and metagenomic analysis.</title>
        <authorList>
            <person name="Blainey P.C."/>
            <person name="Mosier A.C."/>
            <person name="Potanina A."/>
            <person name="Francis C.A."/>
            <person name="Quake S.R."/>
        </authorList>
    </citation>
    <scope>NUCLEOTIDE SEQUENCE [LARGE SCALE GENOMIC DNA]</scope>
    <source>
        <strain evidence="3">SFB1</strain>
    </source>
</reference>
<organism evidence="3">
    <name type="scientific">Candidatus Nitrosarchaeum limnium SFB1</name>
    <dbReference type="NCBI Taxonomy" id="886738"/>
    <lineage>
        <taxon>Archaea</taxon>
        <taxon>Nitrososphaerota</taxon>
        <taxon>Nitrososphaeria</taxon>
        <taxon>Nitrosopumilales</taxon>
        <taxon>Nitrosopumilaceae</taxon>
        <taxon>Nitrosarchaeum</taxon>
    </lineage>
</organism>
<gene>
    <name evidence="3" type="ORF">Nlim_2030</name>
</gene>
<dbReference type="PROSITE" id="PS00455">
    <property type="entry name" value="AMP_BINDING"/>
    <property type="match status" value="1"/>
</dbReference>
<dbReference type="Gene3D" id="3.30.300.30">
    <property type="match status" value="1"/>
</dbReference>
<comment type="caution">
    <text evidence="3">The sequence shown here is derived from an EMBL/GenBank/DDBJ whole genome shotgun (WGS) entry which is preliminary data.</text>
</comment>
<keyword evidence="3" id="KW-0436">Ligase</keyword>
<dbReference type="PANTHER" id="PTHR43201:SF32">
    <property type="entry name" value="2-SUCCINYLBENZOATE--COA LIGASE, CHLOROPLASTIC_PEROXISOMAL"/>
    <property type="match status" value="1"/>
</dbReference>
<dbReference type="Pfam" id="PF00501">
    <property type="entry name" value="AMP-binding"/>
    <property type="match status" value="1"/>
</dbReference>
<evidence type="ECO:0000259" key="1">
    <source>
        <dbReference type="Pfam" id="PF00501"/>
    </source>
</evidence>
<dbReference type="HOGENOM" id="CLU_000022_59_0_2"/>
<accession>F3KMY7</accession>
<dbReference type="Proteomes" id="UP000004348">
    <property type="component" value="Chromosome"/>
</dbReference>
<dbReference type="InterPro" id="IPR025110">
    <property type="entry name" value="AMP-bd_C"/>
</dbReference>
<name>F3KMY7_9ARCH</name>
<dbReference type="InterPro" id="IPR045851">
    <property type="entry name" value="AMP-bd_C_sf"/>
</dbReference>
<dbReference type="InterPro" id="IPR000873">
    <property type="entry name" value="AMP-dep_synth/lig_dom"/>
</dbReference>
<evidence type="ECO:0000313" key="3">
    <source>
        <dbReference type="EMBL" id="EGG41221.1"/>
    </source>
</evidence>
<dbReference type="Gene3D" id="3.40.50.12780">
    <property type="entry name" value="N-terminal domain of ligase-like"/>
    <property type="match status" value="1"/>
</dbReference>
<feature type="domain" description="AMP-binding enzyme C-terminal" evidence="2">
    <location>
        <begin position="393"/>
        <end position="468"/>
    </location>
</feature>
<proteinExistence type="predicted"/>
<evidence type="ECO:0000259" key="2">
    <source>
        <dbReference type="Pfam" id="PF13193"/>
    </source>
</evidence>
<dbReference type="SUPFAM" id="SSF56801">
    <property type="entry name" value="Acetyl-CoA synthetase-like"/>
    <property type="match status" value="1"/>
</dbReference>
<protein>
    <submittedName>
        <fullName evidence="3">Acyl-CoA synthetases (AMP-forming)/AMP-acid ligases II</fullName>
    </submittedName>
</protein>
<dbReference type="Pfam" id="PF13193">
    <property type="entry name" value="AMP-binding_C"/>
    <property type="match status" value="1"/>
</dbReference>
<dbReference type="EMBL" id="AEGP01000066">
    <property type="protein sequence ID" value="EGG41221.1"/>
    <property type="molecule type" value="Genomic_DNA"/>
</dbReference>
<feature type="domain" description="AMP-dependent synthetase/ligase" evidence="1">
    <location>
        <begin position="9"/>
        <end position="344"/>
    </location>
</feature>
<dbReference type="STRING" id="886738.Nlim_2030"/>
<dbReference type="GO" id="GO:0031956">
    <property type="term" value="F:medium-chain fatty acid-CoA ligase activity"/>
    <property type="evidence" value="ECO:0007669"/>
    <property type="project" value="TreeGrafter"/>
</dbReference>
<dbReference type="InterPro" id="IPR020845">
    <property type="entry name" value="AMP-binding_CS"/>
</dbReference>
<dbReference type="InterPro" id="IPR042099">
    <property type="entry name" value="ANL_N_sf"/>
</dbReference>
<dbReference type="AlphaFoldDB" id="F3KMY7"/>
<dbReference type="PANTHER" id="PTHR43201">
    <property type="entry name" value="ACYL-COA SYNTHETASE"/>
    <property type="match status" value="1"/>
</dbReference>
<sequence length="475" mass="53055">MNIIDFLKNCVKKYPTKTALIDEEKSLTFQQLYQETQNFSSCIEDSNKDVISLIAENSVSFIIGYLGIINSGKIVHLVSPEISESNLLNQIKSAGSKTIICSNTAKKKFLSYPSIKIPLFEFDEMGSQCGTYENNFKANDLAYLIYTSGTTSEPKGVAISHAMTEFTTKNIVKKLGYSDSDIDVLPLPMYHSFGLGCFHTSLCVGSTLVLLKNANNLEHVLESLKKHNATTLAAIPATLTKFLKFDKNILENYFANIRLVITNSTSIPKNTVQNFKQILKKGNLATYYGLTEASRSTFMIFDKSNGREESVGHAAPGVEIKILSKDNTDGEIWIKGNNVIKKYWNNIKADKSIVDGWLQTGDIGYLDHEGYLFLKGRNDDVINVGGEKITPYEIEEVVKQIPGVDDAVAFGIKHDIFGQVVKLNVVKSKNSDLDKSKILTYCMKNLEKFKIPSKIDFVESLPKTDYGKVKRFMLK</sequence>